<dbReference type="RefSeq" id="WP_212216637.1">
    <property type="nucleotide sequence ID" value="NZ_JAGUCO010000010.1"/>
</dbReference>
<proteinExistence type="predicted"/>
<reference evidence="1 2" key="1">
    <citation type="journal article" date="2015" name="Int. J. Syst. Evol. Microbiol.">
        <title>Carboxylicivirga linearis sp. nov., isolated from a sea cucumber culture pond.</title>
        <authorList>
            <person name="Wang F.Q."/>
            <person name="Zhou Y.X."/>
            <person name="Lin X.Z."/>
            <person name="Chen G.J."/>
            <person name="Du Z.J."/>
        </authorList>
    </citation>
    <scope>NUCLEOTIDE SEQUENCE [LARGE SCALE GENOMIC DNA]</scope>
    <source>
        <strain evidence="1 2">FB218</strain>
    </source>
</reference>
<organism evidence="1 2">
    <name type="scientific">Carboxylicivirga linearis</name>
    <dbReference type="NCBI Taxonomy" id="1628157"/>
    <lineage>
        <taxon>Bacteria</taxon>
        <taxon>Pseudomonadati</taxon>
        <taxon>Bacteroidota</taxon>
        <taxon>Bacteroidia</taxon>
        <taxon>Marinilabiliales</taxon>
        <taxon>Marinilabiliaceae</taxon>
        <taxon>Carboxylicivirga</taxon>
    </lineage>
</organism>
<accession>A0ABS5JWW4</accession>
<name>A0ABS5JWW4_9BACT</name>
<evidence type="ECO:0000313" key="2">
    <source>
        <dbReference type="Proteomes" id="UP000708576"/>
    </source>
</evidence>
<comment type="caution">
    <text evidence="1">The sequence shown here is derived from an EMBL/GenBank/DDBJ whole genome shotgun (WGS) entry which is preliminary data.</text>
</comment>
<protein>
    <submittedName>
        <fullName evidence="1">Uncharacterized protein</fullName>
    </submittedName>
</protein>
<dbReference type="EMBL" id="JAGUCO010000010">
    <property type="protein sequence ID" value="MBS2099396.1"/>
    <property type="molecule type" value="Genomic_DNA"/>
</dbReference>
<gene>
    <name evidence="1" type="ORF">KEM10_13965</name>
</gene>
<dbReference type="Proteomes" id="UP000708576">
    <property type="component" value="Unassembled WGS sequence"/>
</dbReference>
<keyword evidence="2" id="KW-1185">Reference proteome</keyword>
<sequence length="97" mass="11324">MRKKQIVNIKLTLYADRTYFFSVDGKKSLGDIHFRIFENNEKRRILYDNAATNFSKTKMVYVKSTTNLIIEISAPSYFKDRVRECSGLLVAYKSNAE</sequence>
<evidence type="ECO:0000313" key="1">
    <source>
        <dbReference type="EMBL" id="MBS2099396.1"/>
    </source>
</evidence>